<dbReference type="GO" id="GO:0030313">
    <property type="term" value="C:cell envelope"/>
    <property type="evidence" value="ECO:0007669"/>
    <property type="project" value="UniProtKB-SubCell"/>
</dbReference>
<evidence type="ECO:0000256" key="1">
    <source>
        <dbReference type="ARBA" id="ARBA00004196"/>
    </source>
</evidence>
<reference evidence="7 8" key="1">
    <citation type="submission" date="2017-09" db="EMBL/GenBank/DDBJ databases">
        <authorList>
            <person name="Ehlers B."/>
            <person name="Leendertz F.H."/>
        </authorList>
    </citation>
    <scope>NUCLEOTIDE SEQUENCE [LARGE SCALE GENOMIC DNA]</scope>
    <source>
        <strain evidence="7 8">DSM 16848</strain>
    </source>
</reference>
<keyword evidence="3 5" id="KW-0732">Signal</keyword>
<dbReference type="RefSeq" id="WP_097113971.1">
    <property type="nucleotide sequence ID" value="NZ_CP083931.1"/>
</dbReference>
<gene>
    <name evidence="7" type="ORF">SAMN02746062_00899</name>
</gene>
<dbReference type="AlphaFoldDB" id="A0A286E988"/>
<dbReference type="OrthoDB" id="8613969at2"/>
<dbReference type="Pfam" id="PF00497">
    <property type="entry name" value="SBP_bac_3"/>
    <property type="match status" value="1"/>
</dbReference>
<feature type="chain" id="PRO_5013058186" evidence="5">
    <location>
        <begin position="26"/>
        <end position="271"/>
    </location>
</feature>
<dbReference type="CDD" id="cd13530">
    <property type="entry name" value="PBP2_peptides_like"/>
    <property type="match status" value="1"/>
</dbReference>
<feature type="domain" description="Solute-binding protein family 3/N-terminal" evidence="6">
    <location>
        <begin position="47"/>
        <end position="269"/>
    </location>
</feature>
<dbReference type="EMBL" id="OCNF01000006">
    <property type="protein sequence ID" value="SOD67424.1"/>
    <property type="molecule type" value="Genomic_DNA"/>
</dbReference>
<evidence type="ECO:0000256" key="5">
    <source>
        <dbReference type="SAM" id="SignalP"/>
    </source>
</evidence>
<dbReference type="PANTHER" id="PTHR35936">
    <property type="entry name" value="MEMBRANE-BOUND LYTIC MUREIN TRANSGLYCOSYLASE F"/>
    <property type="match status" value="1"/>
</dbReference>
<keyword evidence="8" id="KW-1185">Reference proteome</keyword>
<dbReference type="Proteomes" id="UP000219669">
    <property type="component" value="Unassembled WGS sequence"/>
</dbReference>
<evidence type="ECO:0000256" key="2">
    <source>
        <dbReference type="ARBA" id="ARBA00010333"/>
    </source>
</evidence>
<evidence type="ECO:0000313" key="8">
    <source>
        <dbReference type="Proteomes" id="UP000219669"/>
    </source>
</evidence>
<evidence type="ECO:0000313" key="7">
    <source>
        <dbReference type="EMBL" id="SOD67424.1"/>
    </source>
</evidence>
<dbReference type="SUPFAM" id="SSF53850">
    <property type="entry name" value="Periplasmic binding protein-like II"/>
    <property type="match status" value="1"/>
</dbReference>
<comment type="subcellular location">
    <subcellularLocation>
        <location evidence="1">Cell envelope</location>
    </subcellularLocation>
</comment>
<comment type="similarity">
    <text evidence="2 4">Belongs to the bacterial solute-binding protein 3 family.</text>
</comment>
<evidence type="ECO:0000256" key="4">
    <source>
        <dbReference type="RuleBase" id="RU003744"/>
    </source>
</evidence>
<dbReference type="Gene3D" id="3.40.190.10">
    <property type="entry name" value="Periplasmic binding protein-like II"/>
    <property type="match status" value="2"/>
</dbReference>
<evidence type="ECO:0000256" key="3">
    <source>
        <dbReference type="ARBA" id="ARBA00022729"/>
    </source>
</evidence>
<feature type="signal peptide" evidence="5">
    <location>
        <begin position="1"/>
        <end position="25"/>
    </location>
</feature>
<evidence type="ECO:0000259" key="6">
    <source>
        <dbReference type="SMART" id="SM00062"/>
    </source>
</evidence>
<sequence length="271" mass="30046">MKLILKQTLRLTTLALALTACQPDAPNPTPVSASATSAAESTSSLPIVKVSSDLDYQPYIFMDGSNNPVGIEVDILNAIGKKIGVQFTFHAYAWDDIFNQLPERDIMVVASGFSKEDAELDKVSLSESYHHTPDCIATLPNTPPQQWAKGKVTVIPEDDLMEDLTDSFSVKPENFVRESSTYLGLTSLVKKQSQAFVSDCTAIRYYAHSDTLKQYAFHIQELPDSNHPDSANLVFGVRKGNDEFLGKINAALAELKKSGELEQIKRKWRQY</sequence>
<dbReference type="InterPro" id="IPR018313">
    <property type="entry name" value="SBP_3_CS"/>
</dbReference>
<name>A0A286E988_9NEIS</name>
<dbReference type="InterPro" id="IPR001638">
    <property type="entry name" value="Solute-binding_3/MltF_N"/>
</dbReference>
<accession>A0A286E988</accession>
<protein>
    <submittedName>
        <fullName evidence="7">Extracellular solute-binding protein, family 3</fullName>
    </submittedName>
</protein>
<organism evidence="7 8">
    <name type="scientific">Alysiella filiformis DSM 16848</name>
    <dbReference type="NCBI Taxonomy" id="1120981"/>
    <lineage>
        <taxon>Bacteria</taxon>
        <taxon>Pseudomonadati</taxon>
        <taxon>Pseudomonadota</taxon>
        <taxon>Betaproteobacteria</taxon>
        <taxon>Neisseriales</taxon>
        <taxon>Neisseriaceae</taxon>
        <taxon>Alysiella</taxon>
    </lineage>
</organism>
<dbReference type="PROSITE" id="PS51257">
    <property type="entry name" value="PROKAR_LIPOPROTEIN"/>
    <property type="match status" value="1"/>
</dbReference>
<dbReference type="SMART" id="SM00062">
    <property type="entry name" value="PBPb"/>
    <property type="match status" value="1"/>
</dbReference>
<dbReference type="PROSITE" id="PS01039">
    <property type="entry name" value="SBP_BACTERIAL_3"/>
    <property type="match status" value="1"/>
</dbReference>
<proteinExistence type="inferred from homology"/>